<dbReference type="EMBL" id="ABJB010678288">
    <property type="status" value="NOT_ANNOTATED_CDS"/>
    <property type="molecule type" value="Genomic_DNA"/>
</dbReference>
<protein>
    <submittedName>
        <fullName evidence="2 3">Uncharacterized protein</fullName>
    </submittedName>
</protein>
<dbReference type="PaxDb" id="6945-B7PHB4"/>
<feature type="compositionally biased region" description="Low complexity" evidence="1">
    <location>
        <begin position="474"/>
        <end position="492"/>
    </location>
</feature>
<dbReference type="VEuPathDB" id="VectorBase:ISCW004109"/>
<sequence length="620" mass="70257">MIHLGSEGIENQHSMRKDSFVILKSQSDGRRRLQWPVKAGNAQKHKGILCSVPCLEAFMKAKEMRQNIRVSFKDGTRVPQYTLSSHVGTVAPGTVVGTVTHGTQAKIIVRPALPALVKRQPSKEELQLLGKNIPDDVYSFIQQVARIQALGHPVREGVPTVFKQDGSNVDAKAWSLPAELLQLAMNIGKRPLGGTPAGKQTAVAANSVLQRNIKRVKIEPTLKINHVGMQPVALQHRPMVVQRSQLLAGGKKVIKTEPGVDVPEASKATTTMHNAIVRIKKEETPLREKLENHGRLPRCKVEVVHSAQDRKGLQARPRQTIVTVRAPPFYQLPLSHTLQANKEDMLRCSQESFVKQPQQQQALQHSSVHSIHKHQQAGHKSMSVDDQCSPSEPDPTVNRLGPQQDVQQGLKQPLHDFSNPLHMHHPGLHQPQLEFRKEHFQFHTGQDFSQPEHFGHHHHAISNHQYQELHHQQPHQQQSPSLQQPQQQLLDSPQPELHQLQTPKSLSLQQDLQQHSYTSSMHYPLQQPDPLGFQPLKTTAFAAQPPQPQQTLFQPHMPHFTQSLHQQHYQPYPLYQPQQYHQYSPFQQQQYQYQYQHHLQHRPLLAGPDLVGKLEIPNGM</sequence>
<dbReference type="HOGENOM" id="CLU_440959_0_0_1"/>
<dbReference type="EMBL" id="ABJB010086832">
    <property type="status" value="NOT_ANNOTATED_CDS"/>
    <property type="molecule type" value="Genomic_DNA"/>
</dbReference>
<dbReference type="EMBL" id="ABJB010835788">
    <property type="status" value="NOT_ANNOTATED_CDS"/>
    <property type="molecule type" value="Genomic_DNA"/>
</dbReference>
<keyword evidence="4" id="KW-1185">Reference proteome</keyword>
<evidence type="ECO:0000313" key="4">
    <source>
        <dbReference type="Proteomes" id="UP000001555"/>
    </source>
</evidence>
<dbReference type="InParanoid" id="B7PHB4"/>
<dbReference type="EMBL" id="DS711851">
    <property type="protein sequence ID" value="EEC05986.1"/>
    <property type="molecule type" value="Genomic_DNA"/>
</dbReference>
<dbReference type="EMBL" id="ABJB010167895">
    <property type="status" value="NOT_ANNOTATED_CDS"/>
    <property type="molecule type" value="Genomic_DNA"/>
</dbReference>
<reference evidence="2 4" key="1">
    <citation type="submission" date="2008-03" db="EMBL/GenBank/DDBJ databases">
        <title>Annotation of Ixodes scapularis.</title>
        <authorList>
            <consortium name="Ixodes scapularis Genome Project Consortium"/>
            <person name="Caler E."/>
            <person name="Hannick L.I."/>
            <person name="Bidwell S."/>
            <person name="Joardar V."/>
            <person name="Thiagarajan M."/>
            <person name="Amedeo P."/>
            <person name="Galinsky K.J."/>
            <person name="Schobel S."/>
            <person name="Inman J."/>
            <person name="Hostetler J."/>
            <person name="Miller J."/>
            <person name="Hammond M."/>
            <person name="Megy K."/>
            <person name="Lawson D."/>
            <person name="Kodira C."/>
            <person name="Sutton G."/>
            <person name="Meyer J."/>
            <person name="Hill C.A."/>
            <person name="Birren B."/>
            <person name="Nene V."/>
            <person name="Collins F."/>
            <person name="Alarcon-Chaidez F."/>
            <person name="Wikel S."/>
            <person name="Strausberg R."/>
        </authorList>
    </citation>
    <scope>NUCLEOTIDE SEQUENCE [LARGE SCALE GENOMIC DNA]</scope>
    <source>
        <strain evidence="4">Wikel</strain>
        <strain evidence="2">Wikel colony</strain>
    </source>
</reference>
<proteinExistence type="predicted"/>
<dbReference type="EMBL" id="ABJB010238463">
    <property type="status" value="NOT_ANNOTATED_CDS"/>
    <property type="molecule type" value="Genomic_DNA"/>
</dbReference>
<dbReference type="AlphaFoldDB" id="B7PHB4"/>
<dbReference type="EMBL" id="ABJB010117770">
    <property type="status" value="NOT_ANNOTATED_CDS"/>
    <property type="molecule type" value="Genomic_DNA"/>
</dbReference>
<dbReference type="VEuPathDB" id="VectorBase:ISCI004109"/>
<name>B7PHB4_IXOSC</name>
<feature type="region of interest" description="Disordered" evidence="1">
    <location>
        <begin position="350"/>
        <end position="427"/>
    </location>
</feature>
<dbReference type="Proteomes" id="UP000001555">
    <property type="component" value="Unassembled WGS sequence"/>
</dbReference>
<dbReference type="EnsemblMetazoa" id="ISCW004109-RA">
    <property type="protein sequence ID" value="ISCW004109-PA"/>
    <property type="gene ID" value="ISCW004109"/>
</dbReference>
<evidence type="ECO:0000313" key="2">
    <source>
        <dbReference type="EMBL" id="EEC05986.1"/>
    </source>
</evidence>
<gene>
    <name evidence="2" type="ORF">IscW_ISCW004109</name>
</gene>
<dbReference type="EMBL" id="ABJB011085231">
    <property type="status" value="NOT_ANNOTATED_CDS"/>
    <property type="molecule type" value="Genomic_DNA"/>
</dbReference>
<evidence type="ECO:0000256" key="1">
    <source>
        <dbReference type="SAM" id="MobiDB-lite"/>
    </source>
</evidence>
<feature type="region of interest" description="Disordered" evidence="1">
    <location>
        <begin position="465"/>
        <end position="492"/>
    </location>
</feature>
<evidence type="ECO:0000313" key="3">
    <source>
        <dbReference type="EnsemblMetazoa" id="ISCW004109-PA"/>
    </source>
</evidence>
<dbReference type="OrthoDB" id="2434995at2759"/>
<accession>B7PHB4</accession>
<organism>
    <name type="scientific">Ixodes scapularis</name>
    <name type="common">Black-legged tick</name>
    <name type="synonym">Deer tick</name>
    <dbReference type="NCBI Taxonomy" id="6945"/>
    <lineage>
        <taxon>Eukaryota</taxon>
        <taxon>Metazoa</taxon>
        <taxon>Ecdysozoa</taxon>
        <taxon>Arthropoda</taxon>
        <taxon>Chelicerata</taxon>
        <taxon>Arachnida</taxon>
        <taxon>Acari</taxon>
        <taxon>Parasitiformes</taxon>
        <taxon>Ixodida</taxon>
        <taxon>Ixodoidea</taxon>
        <taxon>Ixodidae</taxon>
        <taxon>Ixodinae</taxon>
        <taxon>Ixodes</taxon>
    </lineage>
</organism>
<reference evidence="3" key="2">
    <citation type="submission" date="2020-05" db="UniProtKB">
        <authorList>
            <consortium name="EnsemblMetazoa"/>
        </authorList>
    </citation>
    <scope>IDENTIFICATION</scope>
    <source>
        <strain evidence="3">wikel</strain>
    </source>
</reference>
<dbReference type="VEuPathDB" id="VectorBase:ISCP_033532"/>